<dbReference type="KEGG" id="avc:NCTC10951_02012"/>
<dbReference type="Proteomes" id="UP000268658">
    <property type="component" value="Chromosome"/>
</dbReference>
<evidence type="ECO:0000313" key="3">
    <source>
        <dbReference type="Proteomes" id="UP000268658"/>
    </source>
</evidence>
<feature type="region of interest" description="Disordered" evidence="1">
    <location>
        <begin position="59"/>
        <end position="83"/>
    </location>
</feature>
<accession>A0A448PM81</accession>
<proteinExistence type="predicted"/>
<dbReference type="AlphaFoldDB" id="A0A448PM81"/>
<gene>
    <name evidence="2" type="ORF">NCTC10951_02012</name>
</gene>
<evidence type="ECO:0000313" key="2">
    <source>
        <dbReference type="EMBL" id="VEI17088.1"/>
    </source>
</evidence>
<protein>
    <submittedName>
        <fullName evidence="2">Uncharacterized protein</fullName>
    </submittedName>
</protein>
<reference evidence="2 3" key="1">
    <citation type="submission" date="2018-12" db="EMBL/GenBank/DDBJ databases">
        <authorList>
            <consortium name="Pathogen Informatics"/>
        </authorList>
    </citation>
    <scope>NUCLEOTIDE SEQUENCE [LARGE SCALE GENOMIC DNA]</scope>
    <source>
        <strain evidence="2 3">NCTC10951</strain>
    </source>
</reference>
<name>A0A448PM81_ACTVI</name>
<sequence>MLLVEVEQGATNIARGHQMVARLIPVGTGERELGFGGYQLPDTFFDELPEEELSAREAGAPARVTCPRPQPAASGTNGVGWAA</sequence>
<organism evidence="2 3">
    <name type="scientific">Actinomyces viscosus</name>
    <dbReference type="NCBI Taxonomy" id="1656"/>
    <lineage>
        <taxon>Bacteria</taxon>
        <taxon>Bacillati</taxon>
        <taxon>Actinomycetota</taxon>
        <taxon>Actinomycetes</taxon>
        <taxon>Actinomycetales</taxon>
        <taxon>Actinomycetaceae</taxon>
        <taxon>Actinomyces</taxon>
    </lineage>
</organism>
<dbReference type="RefSeq" id="WP_232023000.1">
    <property type="nucleotide sequence ID" value="NZ_JASPER010000043.1"/>
</dbReference>
<dbReference type="EMBL" id="LR134477">
    <property type="protein sequence ID" value="VEI17088.1"/>
    <property type="molecule type" value="Genomic_DNA"/>
</dbReference>
<evidence type="ECO:0000256" key="1">
    <source>
        <dbReference type="SAM" id="MobiDB-lite"/>
    </source>
</evidence>